<dbReference type="EMBL" id="CP071090">
    <property type="protein sequence ID" value="QSQ19780.1"/>
    <property type="molecule type" value="Genomic_DNA"/>
</dbReference>
<dbReference type="Proteomes" id="UP000662747">
    <property type="component" value="Chromosome"/>
</dbReference>
<dbReference type="NCBIfam" id="TIGR02270">
    <property type="entry name" value="TIGR02270 family protein"/>
    <property type="match status" value="1"/>
</dbReference>
<evidence type="ECO:0000313" key="3">
    <source>
        <dbReference type="Proteomes" id="UP000662747"/>
    </source>
</evidence>
<feature type="region of interest" description="Disordered" evidence="1">
    <location>
        <begin position="324"/>
        <end position="346"/>
    </location>
</feature>
<feature type="compositionally biased region" description="Acidic residues" evidence="1">
    <location>
        <begin position="331"/>
        <end position="346"/>
    </location>
</feature>
<sequence length="462" mass="51650">MDTLAQPFFELERRPEDVLWDVVERHLEEAAFFWGQWARHLFTSDFTLTALEERLESRLLAHLQGLVVGGAPVAERLLLPLLDLEEDAVEEEPLRVSAGARALLDGWSEPAASAVFESFARAGPRLRSALQRALELSERPDVARRLGPLLVDGGPEVQSAVLEVLAFREEEPQASLDAFLLGDEPRVALAALHLLEALPQLPFKAEVLRKLLTHPTLRESAIAVGLLRGHREAWTQCSQLVAAREPCERSLYVWTSLLGGREDLRKLLECLGTPRLRGDVLWALGFSGRVEAVDACAELLGDKRQGRIAAEALCAITGLELEEQFTREPSDDGPEEPVPLEEDELDADLSLSPEASLPEPDPEAVREWWRTQRSRFDVRTRYLGGKPLSGEVLLGALETAPMRRRHVLARQLALGSRGAFRLNTLASTRRQRRQLTRLKELVAASGRATDSWKPEPWRHHDD</sequence>
<organism evidence="2 3">
    <name type="scientific">Pyxidicoccus parkwayensis</name>
    <dbReference type="NCBI Taxonomy" id="2813578"/>
    <lineage>
        <taxon>Bacteria</taxon>
        <taxon>Pseudomonadati</taxon>
        <taxon>Myxococcota</taxon>
        <taxon>Myxococcia</taxon>
        <taxon>Myxococcales</taxon>
        <taxon>Cystobacterineae</taxon>
        <taxon>Myxococcaceae</taxon>
        <taxon>Pyxidicoccus</taxon>
    </lineage>
</organism>
<gene>
    <name evidence="2" type="ORF">JY651_31410</name>
</gene>
<accession>A0ABX7NQC7</accession>
<evidence type="ECO:0000313" key="2">
    <source>
        <dbReference type="EMBL" id="QSQ19780.1"/>
    </source>
</evidence>
<name>A0ABX7NQC7_9BACT</name>
<reference evidence="2 3" key="1">
    <citation type="submission" date="2021-02" db="EMBL/GenBank/DDBJ databases">
        <title>De Novo genome assembly of isolated myxobacteria.</title>
        <authorList>
            <person name="Stevens D.C."/>
        </authorList>
    </citation>
    <scope>NUCLEOTIDE SEQUENCE [LARGE SCALE GENOMIC DNA]</scope>
    <source>
        <strain evidence="3">SCPEA02</strain>
    </source>
</reference>
<feature type="region of interest" description="Disordered" evidence="1">
    <location>
        <begin position="443"/>
        <end position="462"/>
    </location>
</feature>
<feature type="compositionally biased region" description="Basic and acidic residues" evidence="1">
    <location>
        <begin position="450"/>
        <end position="462"/>
    </location>
</feature>
<proteinExistence type="predicted"/>
<evidence type="ECO:0000256" key="1">
    <source>
        <dbReference type="SAM" id="MobiDB-lite"/>
    </source>
</evidence>
<dbReference type="InterPro" id="IPR011959">
    <property type="entry name" value="CHP02270"/>
</dbReference>
<dbReference type="RefSeq" id="WP_206721362.1">
    <property type="nucleotide sequence ID" value="NZ_CP071090.1"/>
</dbReference>
<protein>
    <submittedName>
        <fullName evidence="2">TIGR02270 family protein</fullName>
    </submittedName>
</protein>
<keyword evidence="3" id="KW-1185">Reference proteome</keyword>